<proteinExistence type="inferred from homology"/>
<accession>A0A1X7T703</accession>
<keyword evidence="4" id="KW-0804">Transcription</keyword>
<keyword evidence="3" id="KW-0805">Transcription regulation</keyword>
<dbReference type="GO" id="GO:0070847">
    <property type="term" value="C:core mediator complex"/>
    <property type="evidence" value="ECO:0007669"/>
    <property type="project" value="TreeGrafter"/>
</dbReference>
<evidence type="ECO:0000256" key="1">
    <source>
        <dbReference type="ARBA" id="ARBA00004123"/>
    </source>
</evidence>
<dbReference type="eggNOG" id="KOG2704">
    <property type="taxonomic scope" value="Eukaryota"/>
</dbReference>
<name>A0A1X7T703_AMPQE</name>
<evidence type="ECO:0000256" key="3">
    <source>
        <dbReference type="ARBA" id="ARBA00023015"/>
    </source>
</evidence>
<dbReference type="GO" id="GO:0006357">
    <property type="term" value="P:regulation of transcription by RNA polymerase II"/>
    <property type="evidence" value="ECO:0007669"/>
    <property type="project" value="InterPro"/>
</dbReference>
<dbReference type="GO" id="GO:0016592">
    <property type="term" value="C:mediator complex"/>
    <property type="evidence" value="ECO:0007669"/>
    <property type="project" value="InterPro"/>
</dbReference>
<reference evidence="7" key="1">
    <citation type="submission" date="2017-05" db="UniProtKB">
        <authorList>
            <consortium name="EnsemblMetazoa"/>
        </authorList>
    </citation>
    <scope>IDENTIFICATION</scope>
</reference>
<dbReference type="GO" id="GO:0003712">
    <property type="term" value="F:transcription coregulator activity"/>
    <property type="evidence" value="ECO:0007669"/>
    <property type="project" value="InterPro"/>
</dbReference>
<evidence type="ECO:0000256" key="5">
    <source>
        <dbReference type="ARBA" id="ARBA00023242"/>
    </source>
</evidence>
<evidence type="ECO:0000256" key="6">
    <source>
        <dbReference type="SAM" id="MobiDB-lite"/>
    </source>
</evidence>
<keyword evidence="5" id="KW-0539">Nucleus</keyword>
<dbReference type="PANTHER" id="PTHR13114">
    <property type="entry name" value="MEDIATOR OF RNA POLYMERASE II TRANSCRIPTION SUBUNIT 17"/>
    <property type="match status" value="1"/>
</dbReference>
<feature type="region of interest" description="Disordered" evidence="6">
    <location>
        <begin position="27"/>
        <end position="109"/>
    </location>
</feature>
<feature type="compositionally biased region" description="Basic and acidic residues" evidence="6">
    <location>
        <begin position="85"/>
        <end position="99"/>
    </location>
</feature>
<dbReference type="OrthoDB" id="10058398at2759"/>
<evidence type="ECO:0000256" key="4">
    <source>
        <dbReference type="ARBA" id="ARBA00023163"/>
    </source>
</evidence>
<dbReference type="AlphaFoldDB" id="A0A1X7T703"/>
<protein>
    <submittedName>
        <fullName evidence="7">Uncharacterized protein</fullName>
    </submittedName>
</protein>
<comment type="subcellular location">
    <subcellularLocation>
        <location evidence="1">Nucleus</location>
    </subcellularLocation>
</comment>
<dbReference type="InterPro" id="IPR019313">
    <property type="entry name" value="Mediator_Med17"/>
</dbReference>
<dbReference type="EnsemblMetazoa" id="Aqu2.1.10169_001">
    <property type="protein sequence ID" value="Aqu2.1.10169_001"/>
    <property type="gene ID" value="Aqu2.1.10169"/>
</dbReference>
<evidence type="ECO:0000313" key="7">
    <source>
        <dbReference type="EnsemblMetazoa" id="Aqu2.1.10169_001"/>
    </source>
</evidence>
<evidence type="ECO:0000256" key="2">
    <source>
        <dbReference type="ARBA" id="ARBA00005635"/>
    </source>
</evidence>
<dbReference type="PANTHER" id="PTHR13114:SF7">
    <property type="entry name" value="MEDIATOR OF RNA POLYMERASE II TRANSCRIPTION SUBUNIT 17"/>
    <property type="match status" value="1"/>
</dbReference>
<sequence length="384" mass="42818">MASNGDAGFKVSVESLHTTRVKEINYDGEEIYEGRPSLSQKLSELAQHVDFREERADDDNDREEGKKKQEEEEEEGVSGPTTKKPMREYDRDKKNDKAPPPDSLPPPNWELTVSFKQLLRANHQYIAMPRPPRPSNARPYISQEMREAGASAYSTAALKQLEYDYSIFNKLLKMARHIDAQGKVHNWLTELSKTSIDPILTVVLIPSLSLTSTTFAVAYTSHSVPYNWRLDITLSDGVITWTQKPDGQLMSVPVDKERLLGALKRQAVLYILKAIDQIAFGKKWCKLLESTLPNPSLILMKQKLLTSLASSILIESPKGTRLELLIEYGQVIASISTATHSLSEEDIDTEHKPSQQSNIITLSAASNGGAGLLSGVIKLMESLN</sequence>
<dbReference type="InParanoid" id="A0A1X7T703"/>
<comment type="similarity">
    <text evidence="2">Belongs to the Mediator complex subunit 17 family.</text>
</comment>
<organism evidence="7">
    <name type="scientific">Amphimedon queenslandica</name>
    <name type="common">Sponge</name>
    <dbReference type="NCBI Taxonomy" id="400682"/>
    <lineage>
        <taxon>Eukaryota</taxon>
        <taxon>Metazoa</taxon>
        <taxon>Porifera</taxon>
        <taxon>Demospongiae</taxon>
        <taxon>Heteroscleromorpha</taxon>
        <taxon>Haplosclerida</taxon>
        <taxon>Niphatidae</taxon>
        <taxon>Amphimedon</taxon>
    </lineage>
</organism>